<dbReference type="OrthoDB" id="800062at2"/>
<accession>A0A1H8HJC9</accession>
<dbReference type="EMBL" id="FOCL01000003">
    <property type="protein sequence ID" value="SEN56199.1"/>
    <property type="molecule type" value="Genomic_DNA"/>
</dbReference>
<reference evidence="2" key="1">
    <citation type="submission" date="2016-10" db="EMBL/GenBank/DDBJ databases">
        <authorList>
            <person name="Varghese N."/>
            <person name="Submissions S."/>
        </authorList>
    </citation>
    <scope>NUCLEOTIDE SEQUENCE [LARGE SCALE GENOMIC DNA]</scope>
    <source>
        <strain evidence="2">Gh-48</strain>
    </source>
</reference>
<proteinExistence type="predicted"/>
<evidence type="ECO:0000313" key="2">
    <source>
        <dbReference type="Proteomes" id="UP000198942"/>
    </source>
</evidence>
<name>A0A1H8HJC9_9SPHI</name>
<dbReference type="STRING" id="551995.SAMN05192574_103524"/>
<dbReference type="RefSeq" id="WP_091210840.1">
    <property type="nucleotide sequence ID" value="NZ_FOCL01000003.1"/>
</dbReference>
<sequence length="64" mass="7539">MYIAFSALRQSAVDNKYPNNPDNVNEHEVLQRFEGYRAACEKYRDEIAAIQKYLPGWMPAFNRQ</sequence>
<protein>
    <submittedName>
        <fullName evidence="1">Uncharacterized protein</fullName>
    </submittedName>
</protein>
<dbReference type="Proteomes" id="UP000198942">
    <property type="component" value="Unassembled WGS sequence"/>
</dbReference>
<organism evidence="1 2">
    <name type="scientific">Mucilaginibacter gossypiicola</name>
    <dbReference type="NCBI Taxonomy" id="551995"/>
    <lineage>
        <taxon>Bacteria</taxon>
        <taxon>Pseudomonadati</taxon>
        <taxon>Bacteroidota</taxon>
        <taxon>Sphingobacteriia</taxon>
        <taxon>Sphingobacteriales</taxon>
        <taxon>Sphingobacteriaceae</taxon>
        <taxon>Mucilaginibacter</taxon>
    </lineage>
</organism>
<keyword evidence="2" id="KW-1185">Reference proteome</keyword>
<gene>
    <name evidence="1" type="ORF">SAMN05192574_103524</name>
</gene>
<evidence type="ECO:0000313" key="1">
    <source>
        <dbReference type="EMBL" id="SEN56199.1"/>
    </source>
</evidence>
<dbReference type="AlphaFoldDB" id="A0A1H8HJC9"/>